<gene>
    <name evidence="2" type="ORF">HF519_29450</name>
</gene>
<keyword evidence="3" id="KW-1185">Reference proteome</keyword>
<evidence type="ECO:0000313" key="2">
    <source>
        <dbReference type="EMBL" id="NMH95590.1"/>
    </source>
</evidence>
<reference evidence="2 3" key="1">
    <citation type="submission" date="2020-04" db="EMBL/GenBank/DDBJ databases">
        <authorList>
            <person name="Klaysubun C."/>
            <person name="Duangmal K."/>
            <person name="Lipun K."/>
        </authorList>
    </citation>
    <scope>NUCLEOTIDE SEQUENCE [LARGE SCALE GENOMIC DNA]</scope>
    <source>
        <strain evidence="2 3">DSM 45300</strain>
    </source>
</reference>
<dbReference type="AlphaFoldDB" id="A0A848DRR0"/>
<keyword evidence="1" id="KW-0175">Coiled coil</keyword>
<feature type="coiled-coil region" evidence="1">
    <location>
        <begin position="1"/>
        <end position="54"/>
    </location>
</feature>
<organism evidence="2 3">
    <name type="scientific">Pseudonocardia bannensis</name>
    <dbReference type="NCBI Taxonomy" id="630973"/>
    <lineage>
        <taxon>Bacteria</taxon>
        <taxon>Bacillati</taxon>
        <taxon>Actinomycetota</taxon>
        <taxon>Actinomycetes</taxon>
        <taxon>Pseudonocardiales</taxon>
        <taxon>Pseudonocardiaceae</taxon>
        <taxon>Pseudonocardia</taxon>
    </lineage>
</organism>
<name>A0A848DRR0_9PSEU</name>
<comment type="caution">
    <text evidence="2">The sequence shown here is derived from an EMBL/GenBank/DDBJ whole genome shotgun (WGS) entry which is preliminary data.</text>
</comment>
<accession>A0A848DRR0</accession>
<dbReference type="RefSeq" id="WP_169416231.1">
    <property type="nucleotide sequence ID" value="NZ_JAAXKZ010000218.1"/>
</dbReference>
<evidence type="ECO:0000313" key="3">
    <source>
        <dbReference type="Proteomes" id="UP000586918"/>
    </source>
</evidence>
<protein>
    <submittedName>
        <fullName evidence="2">Uncharacterized protein</fullName>
    </submittedName>
</protein>
<dbReference type="Proteomes" id="UP000586918">
    <property type="component" value="Unassembled WGS sequence"/>
</dbReference>
<proteinExistence type="predicted"/>
<dbReference type="EMBL" id="JAAXKZ010000218">
    <property type="protein sequence ID" value="NMH95590.1"/>
    <property type="molecule type" value="Genomic_DNA"/>
</dbReference>
<sequence length="141" mass="15804">MMRTARAAEAAERAVRRTEQRLLINHLIMLLPEFRSIENELDEASSQNDRKQAIRALVAYSHIAYEVAALLGGAEGLDPTTSEYIERLKASARTAARAKAALVTDSDLNALIATREFREELTELSAYMGLLVGRFRFQVEH</sequence>
<evidence type="ECO:0000256" key="1">
    <source>
        <dbReference type="SAM" id="Coils"/>
    </source>
</evidence>